<keyword evidence="2" id="KW-1185">Reference proteome</keyword>
<dbReference type="SUPFAM" id="SSF81383">
    <property type="entry name" value="F-box domain"/>
    <property type="match status" value="1"/>
</dbReference>
<dbReference type="PANTHER" id="PTHR31672">
    <property type="entry name" value="BNACNNG10540D PROTEIN"/>
    <property type="match status" value="1"/>
</dbReference>
<dbReference type="EMBL" id="JAUIZM010000004">
    <property type="protein sequence ID" value="KAK1387273.1"/>
    <property type="molecule type" value="Genomic_DNA"/>
</dbReference>
<protein>
    <submittedName>
        <fullName evidence="1">Uncharacterized protein</fullName>
    </submittedName>
</protein>
<proteinExistence type="predicted"/>
<organism evidence="1 2">
    <name type="scientific">Heracleum sosnowskyi</name>
    <dbReference type="NCBI Taxonomy" id="360622"/>
    <lineage>
        <taxon>Eukaryota</taxon>
        <taxon>Viridiplantae</taxon>
        <taxon>Streptophyta</taxon>
        <taxon>Embryophyta</taxon>
        <taxon>Tracheophyta</taxon>
        <taxon>Spermatophyta</taxon>
        <taxon>Magnoliopsida</taxon>
        <taxon>eudicotyledons</taxon>
        <taxon>Gunneridae</taxon>
        <taxon>Pentapetalae</taxon>
        <taxon>asterids</taxon>
        <taxon>campanulids</taxon>
        <taxon>Apiales</taxon>
        <taxon>Apiaceae</taxon>
        <taxon>Apioideae</taxon>
        <taxon>apioid superclade</taxon>
        <taxon>Tordylieae</taxon>
        <taxon>Tordyliinae</taxon>
        <taxon>Heracleum</taxon>
    </lineage>
</organism>
<gene>
    <name evidence="1" type="ORF">POM88_015451</name>
</gene>
<evidence type="ECO:0000313" key="2">
    <source>
        <dbReference type="Proteomes" id="UP001237642"/>
    </source>
</evidence>
<dbReference type="InterPro" id="IPR036047">
    <property type="entry name" value="F-box-like_dom_sf"/>
</dbReference>
<dbReference type="PANTHER" id="PTHR31672:SF13">
    <property type="entry name" value="F-BOX PROTEIN CPR30-LIKE"/>
    <property type="match status" value="1"/>
</dbReference>
<comment type="caution">
    <text evidence="1">The sequence shown here is derived from an EMBL/GenBank/DDBJ whole genome shotgun (WGS) entry which is preliminary data.</text>
</comment>
<dbReference type="Proteomes" id="UP001237642">
    <property type="component" value="Unassembled WGS sequence"/>
</dbReference>
<dbReference type="InterPro" id="IPR050796">
    <property type="entry name" value="SCF_F-box_component"/>
</dbReference>
<accession>A0AAD8MXF9</accession>
<reference evidence="1" key="1">
    <citation type="submission" date="2023-02" db="EMBL/GenBank/DDBJ databases">
        <title>Genome of toxic invasive species Heracleum sosnowskyi carries increased number of genes despite the absence of recent whole-genome duplications.</title>
        <authorList>
            <person name="Schelkunov M."/>
            <person name="Shtratnikova V."/>
            <person name="Makarenko M."/>
            <person name="Klepikova A."/>
            <person name="Omelchenko D."/>
            <person name="Novikova G."/>
            <person name="Obukhova E."/>
            <person name="Bogdanov V."/>
            <person name="Penin A."/>
            <person name="Logacheva M."/>
        </authorList>
    </citation>
    <scope>NUCLEOTIDE SEQUENCE</scope>
    <source>
        <strain evidence="1">Hsosn_3</strain>
        <tissue evidence="1">Leaf</tissue>
    </source>
</reference>
<name>A0AAD8MXF9_9APIA</name>
<evidence type="ECO:0000313" key="1">
    <source>
        <dbReference type="EMBL" id="KAK1387273.1"/>
    </source>
</evidence>
<reference evidence="1" key="2">
    <citation type="submission" date="2023-05" db="EMBL/GenBank/DDBJ databases">
        <authorList>
            <person name="Schelkunov M.I."/>
        </authorList>
    </citation>
    <scope>NUCLEOTIDE SEQUENCE</scope>
    <source>
        <strain evidence="1">Hsosn_3</strain>
        <tissue evidence="1">Leaf</tissue>
    </source>
</reference>
<dbReference type="AlphaFoldDB" id="A0AAD8MXF9"/>
<sequence>MDILIEVHMIVYREAGISDGEMFSLLGELVGSNGDLLRKIFLLLLVPPLVRFKYISKLWLSLLTEPRFCQNHFLRHRDASSVIPSGIFFISPVNSHVFALFFPKSSANIPSQYSILQGGFGLVKIVQSCNELQLVRVITHDHQSKLYFVGNMTTPQIKMIPLPELNDASRSYFFYNLAFNPLKSQHYKIVCAKRVNSDQCQFDIYSSKTGE</sequence>